<keyword evidence="1" id="KW-0472">Membrane</keyword>
<evidence type="ECO:0000313" key="3">
    <source>
        <dbReference type="EMBL" id="TVT55766.1"/>
    </source>
</evidence>
<evidence type="ECO:0000313" key="4">
    <source>
        <dbReference type="Proteomes" id="UP000320011"/>
    </source>
</evidence>
<dbReference type="AlphaFoldDB" id="A0A558D448"/>
<feature type="transmembrane region" description="Helical" evidence="1">
    <location>
        <begin position="31"/>
        <end position="53"/>
    </location>
</feature>
<accession>A0A558D448</accession>
<dbReference type="PANTHER" id="PTHR33608">
    <property type="entry name" value="BLL2464 PROTEIN"/>
    <property type="match status" value="1"/>
</dbReference>
<dbReference type="EMBL" id="VJWX01000059">
    <property type="protein sequence ID" value="TVT55766.1"/>
    <property type="molecule type" value="Genomic_DNA"/>
</dbReference>
<protein>
    <submittedName>
        <fullName evidence="3">DUF58 domain-containing protein</fullName>
    </submittedName>
</protein>
<reference evidence="3 4" key="2">
    <citation type="submission" date="2019-08" db="EMBL/GenBank/DDBJ databases">
        <title>Amycolatopsis acidicola sp. nov., isolated from peat swamp forest soil.</title>
        <authorList>
            <person name="Srisuk N."/>
        </authorList>
    </citation>
    <scope>NUCLEOTIDE SEQUENCE [LARGE SCALE GENOMIC DNA]</scope>
    <source>
        <strain evidence="3 4">TBRC 6029</strain>
    </source>
</reference>
<gene>
    <name evidence="3" type="ORF">FNH05_09065</name>
</gene>
<organism evidence="3 4">
    <name type="scientific">Amycolatopsis rhizosphaerae</name>
    <dbReference type="NCBI Taxonomy" id="2053003"/>
    <lineage>
        <taxon>Bacteria</taxon>
        <taxon>Bacillati</taxon>
        <taxon>Actinomycetota</taxon>
        <taxon>Actinomycetes</taxon>
        <taxon>Pseudonocardiales</taxon>
        <taxon>Pseudonocardiaceae</taxon>
        <taxon>Amycolatopsis</taxon>
    </lineage>
</organism>
<dbReference type="Proteomes" id="UP000320011">
    <property type="component" value="Unassembled WGS sequence"/>
</dbReference>
<comment type="caution">
    <text evidence="3">The sequence shown here is derived from an EMBL/GenBank/DDBJ whole genome shotgun (WGS) entry which is preliminary data.</text>
</comment>
<dbReference type="Pfam" id="PF01882">
    <property type="entry name" value="DUF58"/>
    <property type="match status" value="1"/>
</dbReference>
<evidence type="ECO:0000256" key="1">
    <source>
        <dbReference type="SAM" id="Phobius"/>
    </source>
</evidence>
<keyword evidence="4" id="KW-1185">Reference proteome</keyword>
<sequence length="431" mass="46054">MAITARVGVLALLGVLVVAFALPSWTGVLTVLTALVLLVMLDVVLAGGVRGLVFQRGKGVAARLGEPIEATLTVTNPGRRPVRGVLRDAWPPSAGAENERHPIRLGPGQRHTVVTRLRPVRRGERQAARITVRSVGPLGLAARQASHRVPGAVRVLPPFHSRKHLPARLDRLRRLDGRQAALVRGEGTEFDSLREYVIGDDVRSIDWRATARARDVMVRTWRPERDRHLLLVLDTGRTSAGRVGDAPRLDAAMEAALLLAAVAARAGDRVDLIAYDRRLRAKVSGATGAELLPALSTALAPLEPSLVETDARGLAGEVLRRARQRSLVVLLTGLEAPAVEEGLLPVLPGLLARHRLLVGAVADPAVAEMARGRGSAEAVYGAAAAERSLAERRQVAAVLARRGVDVVDALPEELPPALTDRYLTLKATGGF</sequence>
<keyword evidence="1" id="KW-0812">Transmembrane</keyword>
<dbReference type="OrthoDB" id="845740at2"/>
<name>A0A558D448_9PSEU</name>
<evidence type="ECO:0000259" key="2">
    <source>
        <dbReference type="Pfam" id="PF01882"/>
    </source>
</evidence>
<keyword evidence="1" id="KW-1133">Transmembrane helix</keyword>
<reference evidence="3 4" key="1">
    <citation type="submission" date="2019-07" db="EMBL/GenBank/DDBJ databases">
        <authorList>
            <person name="Duangmal K."/>
            <person name="Teo W.F.A."/>
        </authorList>
    </citation>
    <scope>NUCLEOTIDE SEQUENCE [LARGE SCALE GENOMIC DNA]</scope>
    <source>
        <strain evidence="3 4">TBRC 6029</strain>
    </source>
</reference>
<dbReference type="RefSeq" id="WP_144586880.1">
    <property type="nucleotide sequence ID" value="NZ_VJWX01000059.1"/>
</dbReference>
<feature type="domain" description="DUF58" evidence="2">
    <location>
        <begin position="193"/>
        <end position="369"/>
    </location>
</feature>
<proteinExistence type="predicted"/>
<dbReference type="InterPro" id="IPR002881">
    <property type="entry name" value="DUF58"/>
</dbReference>
<dbReference type="PANTHER" id="PTHR33608:SF3">
    <property type="entry name" value="SLR2013 PROTEIN"/>
    <property type="match status" value="1"/>
</dbReference>